<evidence type="ECO:0000259" key="2">
    <source>
        <dbReference type="Pfam" id="PF00432"/>
    </source>
</evidence>
<evidence type="ECO:0000313" key="3">
    <source>
        <dbReference type="EMBL" id="QOV91963.1"/>
    </source>
</evidence>
<accession>A0A7M2X2L6</accession>
<dbReference type="AlphaFoldDB" id="A0A7M2X2L6"/>
<sequence length="294" mass="32204">MSFRLEMLQVARLAPKVLGDAVDLVTAFLRSTQNADGGFADRGGRSDLYYSVFAIEGLFALRADLPLASFRKYLRSFGGGENLDFVHACCLARCWAMFRDEPPAADTVDEILRRVEACRTSDGGYAARPGDDIGTVYHSFLALGAYQDLAREMPTPARVLDCVRALRMPDGGYANQRDLPVGLTPPTAAAVTLLRHFGEHPDPSAGAWLMARHFEQGGFFATPDAPIPDLLSTATALHALSGLKHDLEPIRERCLDFVDTLWTTRGGFLGSWEDEELDAEYTYYGLLALGHLAV</sequence>
<dbReference type="RefSeq" id="WP_206295285.1">
    <property type="nucleotide sequence ID" value="NZ_CP063458.1"/>
</dbReference>
<proteinExistence type="predicted"/>
<reference evidence="3 4" key="1">
    <citation type="submission" date="2020-10" db="EMBL/GenBank/DDBJ databases">
        <title>Wide distribution of Phycisphaera-like planctomycetes from WD2101 soil group in peatlands and genome analysis of the first cultivated representative.</title>
        <authorList>
            <person name="Dedysh S.N."/>
            <person name="Beletsky A.V."/>
            <person name="Ivanova A."/>
            <person name="Kulichevskaya I.S."/>
            <person name="Suzina N.E."/>
            <person name="Philippov D.A."/>
            <person name="Rakitin A.L."/>
            <person name="Mardanov A.V."/>
            <person name="Ravin N.V."/>
        </authorList>
    </citation>
    <scope>NUCLEOTIDE SEQUENCE [LARGE SCALE GENOMIC DNA]</scope>
    <source>
        <strain evidence="3 4">M1803</strain>
    </source>
</reference>
<organism evidence="3 4">
    <name type="scientific">Humisphaera borealis</name>
    <dbReference type="NCBI Taxonomy" id="2807512"/>
    <lineage>
        <taxon>Bacteria</taxon>
        <taxon>Pseudomonadati</taxon>
        <taxon>Planctomycetota</taxon>
        <taxon>Phycisphaerae</taxon>
        <taxon>Tepidisphaerales</taxon>
        <taxon>Tepidisphaeraceae</taxon>
        <taxon>Humisphaera</taxon>
    </lineage>
</organism>
<gene>
    <name evidence="3" type="ORF">IPV69_11655</name>
</gene>
<feature type="domain" description="Prenyltransferase alpha-alpha toroid" evidence="2">
    <location>
        <begin position="192"/>
        <end position="287"/>
    </location>
</feature>
<keyword evidence="4" id="KW-1185">Reference proteome</keyword>
<dbReference type="Pfam" id="PF00432">
    <property type="entry name" value="Prenyltrans"/>
    <property type="match status" value="3"/>
</dbReference>
<dbReference type="SUPFAM" id="SSF48239">
    <property type="entry name" value="Terpenoid cyclases/Protein prenyltransferases"/>
    <property type="match status" value="2"/>
</dbReference>
<dbReference type="InterPro" id="IPR008930">
    <property type="entry name" value="Terpenoid_cyclase/PrenylTrfase"/>
</dbReference>
<protein>
    <recommendedName>
        <fullName evidence="2">Prenyltransferase alpha-alpha toroid domain-containing protein</fullName>
    </recommendedName>
</protein>
<dbReference type="EMBL" id="CP063458">
    <property type="protein sequence ID" value="QOV91963.1"/>
    <property type="molecule type" value="Genomic_DNA"/>
</dbReference>
<dbReference type="Proteomes" id="UP000593765">
    <property type="component" value="Chromosome"/>
</dbReference>
<dbReference type="InterPro" id="IPR001330">
    <property type="entry name" value="Prenyltrans"/>
</dbReference>
<evidence type="ECO:0000256" key="1">
    <source>
        <dbReference type="ARBA" id="ARBA00022737"/>
    </source>
</evidence>
<dbReference type="CDD" id="cd00688">
    <property type="entry name" value="ISOPREN_C2_like"/>
    <property type="match status" value="1"/>
</dbReference>
<dbReference type="Gene3D" id="1.50.10.20">
    <property type="match status" value="2"/>
</dbReference>
<evidence type="ECO:0000313" key="4">
    <source>
        <dbReference type="Proteomes" id="UP000593765"/>
    </source>
</evidence>
<name>A0A7M2X2L6_9BACT</name>
<feature type="domain" description="Prenyltransferase alpha-alpha toroid" evidence="2">
    <location>
        <begin position="28"/>
        <end position="63"/>
    </location>
</feature>
<dbReference type="KEGG" id="hbs:IPV69_11655"/>
<feature type="domain" description="Prenyltransferase alpha-alpha toroid" evidence="2">
    <location>
        <begin position="84"/>
        <end position="132"/>
    </location>
</feature>
<dbReference type="GO" id="GO:0003824">
    <property type="term" value="F:catalytic activity"/>
    <property type="evidence" value="ECO:0007669"/>
    <property type="project" value="InterPro"/>
</dbReference>
<keyword evidence="1" id="KW-0677">Repeat</keyword>